<dbReference type="GO" id="GO:0016614">
    <property type="term" value="F:oxidoreductase activity, acting on CH-OH group of donors"/>
    <property type="evidence" value="ECO:0007669"/>
    <property type="project" value="UniProtKB-ARBA"/>
</dbReference>
<accession>A0A9W9CBB3</accession>
<evidence type="ECO:0000256" key="3">
    <source>
        <dbReference type="ARBA" id="ARBA00023002"/>
    </source>
</evidence>
<dbReference type="GeneID" id="80908500"/>
<dbReference type="PRINTS" id="PR00080">
    <property type="entry name" value="SDRFAMILY"/>
</dbReference>
<dbReference type="InterPro" id="IPR002347">
    <property type="entry name" value="SDR_fam"/>
</dbReference>
<evidence type="ECO:0000256" key="1">
    <source>
        <dbReference type="ARBA" id="ARBA00006484"/>
    </source>
</evidence>
<dbReference type="Pfam" id="PF13561">
    <property type="entry name" value="adh_short_C2"/>
    <property type="match status" value="1"/>
</dbReference>
<name>A0A9W9CBB3_9PLEO</name>
<dbReference type="PROSITE" id="PS00061">
    <property type="entry name" value="ADH_SHORT"/>
    <property type="match status" value="1"/>
</dbReference>
<comment type="caution">
    <text evidence="4">The sequence shown here is derived from an EMBL/GenBank/DDBJ whole genome shotgun (WGS) entry which is preliminary data.</text>
</comment>
<dbReference type="CDD" id="cd05233">
    <property type="entry name" value="SDR_c"/>
    <property type="match status" value="1"/>
</dbReference>
<dbReference type="SUPFAM" id="SSF51735">
    <property type="entry name" value="NAD(P)-binding Rossmann-fold domains"/>
    <property type="match status" value="1"/>
</dbReference>
<evidence type="ECO:0000313" key="5">
    <source>
        <dbReference type="Proteomes" id="UP001140513"/>
    </source>
</evidence>
<dbReference type="OrthoDB" id="47007at2759"/>
<dbReference type="InterPro" id="IPR036291">
    <property type="entry name" value="NAD(P)-bd_dom_sf"/>
</dbReference>
<keyword evidence="5" id="KW-1185">Reference proteome</keyword>
<sequence>MAEAKELLSSTKTMTGRNAVISGSSAGIGATIAAELSSRGANIVLNYPWESLRKECENVGQQLHTPWIAVCADLSTTDGPQILVSAAVERFGHIDILVNNAGIVPLAPLWKADVASWNQAMNLNARGCFLLTQAALPHLTPYTPSDKASGNLNGSRIICVGSAASRAPEHDQGTYAATKGAIDAMLRIWARELPPKYGCTVNGVGPGPVAGKSFYDKLGDNFDFIKGIFEAGTPCEGAFADPTDVAWTVAFLAEARSKWINGDGVEVKWSADSWTDLRAERYLDTIHDVSGGIAMM</sequence>
<dbReference type="PANTHER" id="PTHR48107">
    <property type="entry name" value="NADPH-DEPENDENT ALDEHYDE REDUCTASE-LIKE PROTEIN, CHLOROPLASTIC-RELATED"/>
    <property type="match status" value="1"/>
</dbReference>
<reference evidence="4" key="1">
    <citation type="submission" date="2022-10" db="EMBL/GenBank/DDBJ databases">
        <title>Tapping the CABI collections for fungal endophytes: first genome assemblies for Collariella, Neodidymelliopsis, Ascochyta clinopodiicola, Didymella pomorum, Didymosphaeria variabile, Neocosmospora piperis and Neocucurbitaria cava.</title>
        <authorList>
            <person name="Hill R."/>
        </authorList>
    </citation>
    <scope>NUCLEOTIDE SEQUENCE</scope>
    <source>
        <strain evidence="4">IMI 356815</strain>
    </source>
</reference>
<evidence type="ECO:0008006" key="6">
    <source>
        <dbReference type="Google" id="ProtNLM"/>
    </source>
</evidence>
<keyword evidence="3" id="KW-0560">Oxidoreductase</keyword>
<proteinExistence type="inferred from homology"/>
<dbReference type="InterPro" id="IPR020904">
    <property type="entry name" value="Sc_DH/Rdtase_CS"/>
</dbReference>
<evidence type="ECO:0000313" key="4">
    <source>
        <dbReference type="EMBL" id="KAJ4353243.1"/>
    </source>
</evidence>
<dbReference type="AlphaFoldDB" id="A0A9W9CBB3"/>
<evidence type="ECO:0000256" key="2">
    <source>
        <dbReference type="ARBA" id="ARBA00022857"/>
    </source>
</evidence>
<dbReference type="Proteomes" id="UP001140513">
    <property type="component" value="Unassembled WGS sequence"/>
</dbReference>
<dbReference type="RefSeq" id="XP_056071017.1">
    <property type="nucleotide sequence ID" value="XM_056213750.1"/>
</dbReference>
<dbReference type="Gene3D" id="3.40.50.720">
    <property type="entry name" value="NAD(P)-binding Rossmann-like Domain"/>
    <property type="match status" value="1"/>
</dbReference>
<gene>
    <name evidence="4" type="ORF">N0V89_004970</name>
</gene>
<comment type="similarity">
    <text evidence="1">Belongs to the short-chain dehydrogenases/reductases (SDR) family.</text>
</comment>
<dbReference type="PRINTS" id="PR00081">
    <property type="entry name" value="GDHRDH"/>
</dbReference>
<dbReference type="PANTHER" id="PTHR48107:SF7">
    <property type="entry name" value="RE15974P"/>
    <property type="match status" value="1"/>
</dbReference>
<keyword evidence="2" id="KW-0521">NADP</keyword>
<protein>
    <recommendedName>
        <fullName evidence="6">NAD(P)-binding protein</fullName>
    </recommendedName>
</protein>
<organism evidence="4 5">
    <name type="scientific">Didymosphaeria variabile</name>
    <dbReference type="NCBI Taxonomy" id="1932322"/>
    <lineage>
        <taxon>Eukaryota</taxon>
        <taxon>Fungi</taxon>
        <taxon>Dikarya</taxon>
        <taxon>Ascomycota</taxon>
        <taxon>Pezizomycotina</taxon>
        <taxon>Dothideomycetes</taxon>
        <taxon>Pleosporomycetidae</taxon>
        <taxon>Pleosporales</taxon>
        <taxon>Massarineae</taxon>
        <taxon>Didymosphaeriaceae</taxon>
        <taxon>Didymosphaeria</taxon>
    </lineage>
</organism>
<dbReference type="EMBL" id="JAPEUX010000004">
    <property type="protein sequence ID" value="KAJ4353243.1"/>
    <property type="molecule type" value="Genomic_DNA"/>
</dbReference>